<evidence type="ECO:0000256" key="6">
    <source>
        <dbReference type="ARBA" id="ARBA00022801"/>
    </source>
</evidence>
<evidence type="ECO:0000256" key="9">
    <source>
        <dbReference type="ARBA" id="ARBA00023316"/>
    </source>
</evidence>
<dbReference type="Proteomes" id="UP001549047">
    <property type="component" value="Unassembled WGS sequence"/>
</dbReference>
<comment type="pathway">
    <text evidence="2">Cell wall biogenesis; cell wall polysaccharide biosynthesis.</text>
</comment>
<evidence type="ECO:0000313" key="15">
    <source>
        <dbReference type="Proteomes" id="UP001549047"/>
    </source>
</evidence>
<proteinExistence type="inferred from homology"/>
<feature type="compositionally biased region" description="Basic and acidic residues" evidence="12">
    <location>
        <begin position="530"/>
        <end position="539"/>
    </location>
</feature>
<feature type="region of interest" description="Disordered" evidence="12">
    <location>
        <begin position="241"/>
        <end position="277"/>
    </location>
</feature>
<keyword evidence="7" id="KW-0862">Zinc</keyword>
<keyword evidence="4" id="KW-0479">Metal-binding</keyword>
<feature type="compositionally biased region" description="Low complexity" evidence="12">
    <location>
        <begin position="405"/>
        <end position="417"/>
    </location>
</feature>
<protein>
    <recommendedName>
        <fullName evidence="11">Murein endopeptidase K</fullName>
    </recommendedName>
</protein>
<evidence type="ECO:0000256" key="1">
    <source>
        <dbReference type="ARBA" id="ARBA00001947"/>
    </source>
</evidence>
<feature type="chain" id="PRO_5046043080" description="Murein endopeptidase K" evidence="13">
    <location>
        <begin position="29"/>
        <end position="571"/>
    </location>
</feature>
<keyword evidence="5 13" id="KW-0732">Signal</keyword>
<evidence type="ECO:0000256" key="8">
    <source>
        <dbReference type="ARBA" id="ARBA00023049"/>
    </source>
</evidence>
<sequence length="571" mass="60255">MREMAVRGILALTLAFGFAFVAAGAAQAETRSLKLYFVHTGERATITFKRNGKFDPEGLAKLNRFLRDWRRNEPTKMDPRLFDLIWSVYQKSGSSDYINVLCGYRAPGTNEMLRNRSRHTGVAKESQHILGKAMDFYIPGVPLERLREIGLKLQMGGVGYYPTSGSPFVHMDVGGVRAWPRASRETLVRLFPDGKTIHVPPDGKPLPGYEAAMADYKRRMGSDNIEIASSGGRKNLFQMLFGGGDEDESPEAITDNAPPKAQPPKAAPPVQVATAEPAPQPKQTFIENLPGTTVANAPVPNVRPSVVGGQSADLETALVSPARSSATDAMASVLQPPDAGNGDYADLGNYKIPVPQLLGDRKQPGEADIAAVPLPGSRPDYQVASVAPDASTVAAPVPTLQPPQAADAGGSAPKPAAGSDEIAAMIQRMSGNDAAAPAAVAPAAKPQQVALAEAPAAANKQLTRSLKADIRPALAEEAYQPKKGARPNKTDAIAALRGSHSQPAQLTGEMIEKWALAANNAQIVAPKPVDGGRDRDADAKQAVVASSQSDAGAAKFDPARFSGAQPVAKPQ</sequence>
<evidence type="ECO:0000256" key="11">
    <source>
        <dbReference type="ARBA" id="ARBA00093666"/>
    </source>
</evidence>
<comment type="cofactor">
    <cofactor evidence="1">
        <name>Zn(2+)</name>
        <dbReference type="ChEBI" id="CHEBI:29105"/>
    </cofactor>
</comment>
<comment type="caution">
    <text evidence="14">The sequence shown here is derived from an EMBL/GenBank/DDBJ whole genome shotgun (WGS) entry which is preliminary data.</text>
</comment>
<comment type="similarity">
    <text evidence="10">Belongs to the peptidase M15 family.</text>
</comment>
<dbReference type="PANTHER" id="PTHR37425">
    <property type="match status" value="1"/>
</dbReference>
<feature type="signal peptide" evidence="13">
    <location>
        <begin position="1"/>
        <end position="28"/>
    </location>
</feature>
<evidence type="ECO:0000256" key="4">
    <source>
        <dbReference type="ARBA" id="ARBA00022723"/>
    </source>
</evidence>
<evidence type="ECO:0000256" key="5">
    <source>
        <dbReference type="ARBA" id="ARBA00022729"/>
    </source>
</evidence>
<evidence type="ECO:0000256" key="2">
    <source>
        <dbReference type="ARBA" id="ARBA00004776"/>
    </source>
</evidence>
<gene>
    <name evidence="14" type="ORF">ABID16_002958</name>
</gene>
<keyword evidence="3" id="KW-0645">Protease</keyword>
<dbReference type="Gene3D" id="3.30.1380.10">
    <property type="match status" value="1"/>
</dbReference>
<evidence type="ECO:0000256" key="13">
    <source>
        <dbReference type="SAM" id="SignalP"/>
    </source>
</evidence>
<dbReference type="SUPFAM" id="SSF55166">
    <property type="entry name" value="Hedgehog/DD-peptidase"/>
    <property type="match status" value="1"/>
</dbReference>
<evidence type="ECO:0000313" key="14">
    <source>
        <dbReference type="EMBL" id="MET3614621.1"/>
    </source>
</evidence>
<feature type="region of interest" description="Disordered" evidence="12">
    <location>
        <begin position="526"/>
        <end position="571"/>
    </location>
</feature>
<evidence type="ECO:0000256" key="12">
    <source>
        <dbReference type="SAM" id="MobiDB-lite"/>
    </source>
</evidence>
<dbReference type="RefSeq" id="WP_354557109.1">
    <property type="nucleotide sequence ID" value="NZ_JBEPMB010000004.1"/>
</dbReference>
<dbReference type="InterPro" id="IPR010275">
    <property type="entry name" value="MepK"/>
</dbReference>
<evidence type="ECO:0000256" key="7">
    <source>
        <dbReference type="ARBA" id="ARBA00022833"/>
    </source>
</evidence>
<dbReference type="EMBL" id="JBEPMB010000004">
    <property type="protein sequence ID" value="MET3614621.1"/>
    <property type="molecule type" value="Genomic_DNA"/>
</dbReference>
<name>A0ABV2J2U0_9HYPH</name>
<keyword evidence="8" id="KW-0482">Metalloprotease</keyword>
<dbReference type="PANTHER" id="PTHR37425:SF1">
    <property type="entry name" value="OUTER MEMBRANE PROTEIN"/>
    <property type="match status" value="1"/>
</dbReference>
<evidence type="ECO:0000256" key="3">
    <source>
        <dbReference type="ARBA" id="ARBA00022670"/>
    </source>
</evidence>
<organism evidence="14 15">
    <name type="scientific">Rhizobium aquaticum</name>
    <dbReference type="NCBI Taxonomy" id="1549636"/>
    <lineage>
        <taxon>Bacteria</taxon>
        <taxon>Pseudomonadati</taxon>
        <taxon>Pseudomonadota</taxon>
        <taxon>Alphaproteobacteria</taxon>
        <taxon>Hyphomicrobiales</taxon>
        <taxon>Rhizobiaceae</taxon>
        <taxon>Rhizobium/Agrobacterium group</taxon>
        <taxon>Rhizobium</taxon>
    </lineage>
</organism>
<evidence type="ECO:0000256" key="10">
    <source>
        <dbReference type="ARBA" id="ARBA00093448"/>
    </source>
</evidence>
<keyword evidence="6" id="KW-0378">Hydrolase</keyword>
<dbReference type="CDD" id="cd14844">
    <property type="entry name" value="Zn-DD-carboxypeptidase_like"/>
    <property type="match status" value="1"/>
</dbReference>
<keyword evidence="15" id="KW-1185">Reference proteome</keyword>
<dbReference type="Pfam" id="PF05951">
    <property type="entry name" value="Peptidase_M15_2"/>
    <property type="match status" value="1"/>
</dbReference>
<reference evidence="14 15" key="1">
    <citation type="submission" date="2024-06" db="EMBL/GenBank/DDBJ databases">
        <title>Genomic Encyclopedia of Type Strains, Phase IV (KMG-IV): sequencing the most valuable type-strain genomes for metagenomic binning, comparative biology and taxonomic classification.</title>
        <authorList>
            <person name="Goeker M."/>
        </authorList>
    </citation>
    <scope>NUCLEOTIDE SEQUENCE [LARGE SCALE GENOMIC DNA]</scope>
    <source>
        <strain evidence="14 15">DSM 29780</strain>
    </source>
</reference>
<accession>A0ABV2J2U0</accession>
<dbReference type="InterPro" id="IPR009045">
    <property type="entry name" value="Zn_M74/Hedgehog-like"/>
</dbReference>
<keyword evidence="9" id="KW-0961">Cell wall biogenesis/degradation</keyword>
<feature type="region of interest" description="Disordered" evidence="12">
    <location>
        <begin position="394"/>
        <end position="417"/>
    </location>
</feature>